<dbReference type="InterPro" id="IPR011010">
    <property type="entry name" value="DNA_brk_join_enz"/>
</dbReference>
<evidence type="ECO:0000256" key="2">
    <source>
        <dbReference type="ARBA" id="ARBA00023125"/>
    </source>
</evidence>
<evidence type="ECO:0000313" key="7">
    <source>
        <dbReference type="Proteomes" id="UP001236507"/>
    </source>
</evidence>
<evidence type="ECO:0000313" key="6">
    <source>
        <dbReference type="EMBL" id="MDI9859607.1"/>
    </source>
</evidence>
<keyword evidence="7" id="KW-1185">Reference proteome</keyword>
<organism evidence="6 7">
    <name type="scientific">Flectobacillus roseus</name>
    <dbReference type="NCBI Taxonomy" id="502259"/>
    <lineage>
        <taxon>Bacteria</taxon>
        <taxon>Pseudomonadati</taxon>
        <taxon>Bacteroidota</taxon>
        <taxon>Cytophagia</taxon>
        <taxon>Cytophagales</taxon>
        <taxon>Flectobacillaceae</taxon>
        <taxon>Flectobacillus</taxon>
    </lineage>
</organism>
<accession>A0ABT6Y7Q5</accession>
<keyword evidence="1" id="KW-0229">DNA integration</keyword>
<sequence length="384" mass="45654">MEILFWKHKCSNPAYAKIYLRVTVDGQRVELGSTNIEILVDHWDSATKTVKSQDPHHSFKNEQLLAKRTELLAIYNEFLRKKKPFTAQQIKQAYDNQDDLTIMQVFDRYMIDIKRDPNLSEGTIKTYRNHREKFLEFLISKKQHMMYLESFELADFIEYRRYLANEAKFEEATIRKYSQSIKRLLNWAVLHKMLPTNPLHYYRIPMDKQKPHVYLTDEQFEKLKAHKFKNKSAQEVADVFIVYCRTGFHYQDLRNIKADYKKAIVEGLDGKDWIFWERVKTNVKAKVPFFKEVNDVIEKYGGWENLPIKSNQKMNTWLKIIAAELDFHEELSVKAGRKTLTDWLLNVKGWSKEAVKVLLGLKSDRSLEAYGKADERRVILELER</sequence>
<dbReference type="SUPFAM" id="SSF56349">
    <property type="entry name" value="DNA breaking-rejoining enzymes"/>
    <property type="match status" value="1"/>
</dbReference>
<evidence type="ECO:0000256" key="3">
    <source>
        <dbReference type="ARBA" id="ARBA00023172"/>
    </source>
</evidence>
<keyword evidence="3" id="KW-0233">DNA recombination</keyword>
<dbReference type="InterPro" id="IPR025269">
    <property type="entry name" value="SAM-like_dom"/>
</dbReference>
<dbReference type="InterPro" id="IPR013762">
    <property type="entry name" value="Integrase-like_cat_sf"/>
</dbReference>
<gene>
    <name evidence="6" type="ORF">QM524_10325</name>
</gene>
<name>A0ABT6Y7Q5_9BACT</name>
<dbReference type="InterPro" id="IPR035386">
    <property type="entry name" value="Arm-DNA-bind_5"/>
</dbReference>
<feature type="domain" description="Core-binding (CB)" evidence="5">
    <location>
        <begin position="96"/>
        <end position="189"/>
    </location>
</feature>
<dbReference type="Pfam" id="PF13102">
    <property type="entry name" value="Phage_int_SAM_5"/>
    <property type="match status" value="1"/>
</dbReference>
<evidence type="ECO:0000256" key="4">
    <source>
        <dbReference type="PROSITE-ProRule" id="PRU01248"/>
    </source>
</evidence>
<reference evidence="6 7" key="1">
    <citation type="submission" date="2023-05" db="EMBL/GenBank/DDBJ databases">
        <title>Novel species of genus Flectobacillus isolated from stream in China.</title>
        <authorList>
            <person name="Lu H."/>
        </authorList>
    </citation>
    <scope>NUCLEOTIDE SEQUENCE [LARGE SCALE GENOMIC DNA]</scope>
    <source>
        <strain evidence="6 7">KCTC 42575</strain>
    </source>
</reference>
<protein>
    <submittedName>
        <fullName evidence="6">Phage integrase SAM-like domain-containing protein</fullName>
    </submittedName>
</protein>
<dbReference type="PROSITE" id="PS51900">
    <property type="entry name" value="CB"/>
    <property type="match status" value="1"/>
</dbReference>
<dbReference type="RefSeq" id="WP_283344511.1">
    <property type="nucleotide sequence ID" value="NZ_JASHIF010000008.1"/>
</dbReference>
<dbReference type="EMBL" id="JASHIF010000008">
    <property type="protein sequence ID" value="MDI9859607.1"/>
    <property type="molecule type" value="Genomic_DNA"/>
</dbReference>
<proteinExistence type="predicted"/>
<evidence type="ECO:0000259" key="5">
    <source>
        <dbReference type="PROSITE" id="PS51900"/>
    </source>
</evidence>
<comment type="caution">
    <text evidence="6">The sequence shown here is derived from an EMBL/GenBank/DDBJ whole genome shotgun (WGS) entry which is preliminary data.</text>
</comment>
<dbReference type="Gene3D" id="1.10.150.130">
    <property type="match status" value="1"/>
</dbReference>
<dbReference type="InterPro" id="IPR010998">
    <property type="entry name" value="Integrase_recombinase_N"/>
</dbReference>
<dbReference type="InterPro" id="IPR044068">
    <property type="entry name" value="CB"/>
</dbReference>
<keyword evidence="2 4" id="KW-0238">DNA-binding</keyword>
<evidence type="ECO:0000256" key="1">
    <source>
        <dbReference type="ARBA" id="ARBA00022908"/>
    </source>
</evidence>
<dbReference type="Proteomes" id="UP001236507">
    <property type="component" value="Unassembled WGS sequence"/>
</dbReference>
<dbReference type="Pfam" id="PF17293">
    <property type="entry name" value="Arm-DNA-bind_5"/>
    <property type="match status" value="1"/>
</dbReference>
<dbReference type="Gene3D" id="1.10.443.10">
    <property type="entry name" value="Intergrase catalytic core"/>
    <property type="match status" value="1"/>
</dbReference>